<dbReference type="Proteomes" id="UP000599074">
    <property type="component" value="Unassembled WGS sequence"/>
</dbReference>
<evidence type="ECO:0000313" key="2">
    <source>
        <dbReference type="Proteomes" id="UP000599074"/>
    </source>
</evidence>
<dbReference type="AlphaFoldDB" id="A0A8J3X011"/>
<dbReference type="EMBL" id="BOON01000020">
    <property type="protein sequence ID" value="GII22792.1"/>
    <property type="molecule type" value="Genomic_DNA"/>
</dbReference>
<comment type="caution">
    <text evidence="1">The sequence shown here is derived from an EMBL/GenBank/DDBJ whole genome shotgun (WGS) entry which is preliminary data.</text>
</comment>
<accession>A0A8J3X011</accession>
<reference evidence="1" key="1">
    <citation type="submission" date="2021-01" db="EMBL/GenBank/DDBJ databases">
        <title>Whole genome shotgun sequence of Planosporangium mesophilum NBRC 109066.</title>
        <authorList>
            <person name="Komaki H."/>
            <person name="Tamura T."/>
        </authorList>
    </citation>
    <scope>NUCLEOTIDE SEQUENCE</scope>
    <source>
        <strain evidence="1">NBRC 109066</strain>
    </source>
</reference>
<name>A0A8J3X011_9ACTN</name>
<gene>
    <name evidence="1" type="ORF">Pme01_23890</name>
</gene>
<evidence type="ECO:0000313" key="1">
    <source>
        <dbReference type="EMBL" id="GII22792.1"/>
    </source>
</evidence>
<sequence>MQRFTPLLADAARFARHSPGDSWHVDGQFTTSLSPADLPAFCPAIIE</sequence>
<organism evidence="1 2">
    <name type="scientific">Planosporangium mesophilum</name>
    <dbReference type="NCBI Taxonomy" id="689768"/>
    <lineage>
        <taxon>Bacteria</taxon>
        <taxon>Bacillati</taxon>
        <taxon>Actinomycetota</taxon>
        <taxon>Actinomycetes</taxon>
        <taxon>Micromonosporales</taxon>
        <taxon>Micromonosporaceae</taxon>
        <taxon>Planosporangium</taxon>
    </lineage>
</organism>
<protein>
    <submittedName>
        <fullName evidence="1">Uncharacterized protein</fullName>
    </submittedName>
</protein>
<proteinExistence type="predicted"/>
<keyword evidence="2" id="KW-1185">Reference proteome</keyword>